<keyword evidence="14 16" id="KW-0511">Multifunctional enzyme</keyword>
<dbReference type="SMART" id="SM01209">
    <property type="entry name" value="GARS_A"/>
    <property type="match status" value="1"/>
</dbReference>
<dbReference type="InterPro" id="IPR020559">
    <property type="entry name" value="PRibGlycinamide_synth_CS"/>
</dbReference>
<dbReference type="PROSITE" id="PS00184">
    <property type="entry name" value="GARS"/>
    <property type="match status" value="1"/>
</dbReference>
<evidence type="ECO:0000256" key="16">
    <source>
        <dbReference type="RuleBase" id="RU363089"/>
    </source>
</evidence>
<dbReference type="SUPFAM" id="SSF56042">
    <property type="entry name" value="PurM C-terminal domain-like"/>
    <property type="match status" value="1"/>
</dbReference>
<reference evidence="18 19" key="1">
    <citation type="journal article" date="2013" name="Nature">
        <title>Insights into bilaterian evolution from three spiralian genomes.</title>
        <authorList>
            <person name="Simakov O."/>
            <person name="Marletaz F."/>
            <person name="Cho S.J."/>
            <person name="Edsinger-Gonzales E."/>
            <person name="Havlak P."/>
            <person name="Hellsten U."/>
            <person name="Kuo D.H."/>
            <person name="Larsson T."/>
            <person name="Lv J."/>
            <person name="Arendt D."/>
            <person name="Savage R."/>
            <person name="Osoegawa K."/>
            <person name="de Jong P."/>
            <person name="Grimwood J."/>
            <person name="Chapman J.A."/>
            <person name="Shapiro H."/>
            <person name="Aerts A."/>
            <person name="Otillar R.P."/>
            <person name="Terry A.Y."/>
            <person name="Boore J.L."/>
            <person name="Grigoriev I.V."/>
            <person name="Lindberg D.R."/>
            <person name="Seaver E.C."/>
            <person name="Weisblat D.A."/>
            <person name="Putnam N.H."/>
            <person name="Rokhsar D.S."/>
        </authorList>
    </citation>
    <scope>NUCLEOTIDE SEQUENCE [LARGE SCALE GENOMIC DNA]</scope>
</reference>
<feature type="domain" description="ATP-grasp" evidence="17">
    <location>
        <begin position="113"/>
        <end position="320"/>
    </location>
</feature>
<dbReference type="CDD" id="cd02196">
    <property type="entry name" value="PurM"/>
    <property type="match status" value="1"/>
</dbReference>
<comment type="pathway">
    <text evidence="2 16">Purine metabolism; IMP biosynthesis via de novo pathway; N(2)-formyl-N(1)-(5-phospho-D-ribosyl)glycinamide from N(1)-(5-phospho-D-ribosyl)glycinamide (10-formyl THF route): step 1/1.</text>
</comment>
<dbReference type="HAMAP" id="MF_01930">
    <property type="entry name" value="PurN"/>
    <property type="match status" value="1"/>
</dbReference>
<dbReference type="NCBIfam" id="TIGR00639">
    <property type="entry name" value="PurN"/>
    <property type="match status" value="1"/>
</dbReference>
<dbReference type="Gene3D" id="3.30.1490.20">
    <property type="entry name" value="ATP-grasp fold, A domain"/>
    <property type="match status" value="1"/>
</dbReference>
<dbReference type="STRING" id="225164.V4B0F1"/>
<dbReference type="InterPro" id="IPR013815">
    <property type="entry name" value="ATP_grasp_subdomain_1"/>
</dbReference>
<dbReference type="Pfam" id="PF00551">
    <property type="entry name" value="Formyl_trans_N"/>
    <property type="match status" value="1"/>
</dbReference>
<dbReference type="Pfam" id="PF02769">
    <property type="entry name" value="AIRS_C"/>
    <property type="match status" value="1"/>
</dbReference>
<keyword evidence="7 16" id="KW-0436">Ligase</keyword>
<dbReference type="FunFam" id="3.30.470.20:FF:000018">
    <property type="entry name" value="Trifunctional purine biosynthetic protein adenosine-3"/>
    <property type="match status" value="1"/>
</dbReference>
<dbReference type="InterPro" id="IPR011054">
    <property type="entry name" value="Rudment_hybrid_motif"/>
</dbReference>
<dbReference type="Pfam" id="PF00586">
    <property type="entry name" value="AIRS"/>
    <property type="match status" value="1"/>
</dbReference>
<dbReference type="Gene3D" id="3.30.470.20">
    <property type="entry name" value="ATP-grasp fold, B domain"/>
    <property type="match status" value="1"/>
</dbReference>
<dbReference type="FunFam" id="3.90.600.10:FF:000001">
    <property type="entry name" value="Trifunctional purine biosynthetic protein adenosine-3"/>
    <property type="match status" value="1"/>
</dbReference>
<dbReference type="GO" id="GO:0004637">
    <property type="term" value="F:phosphoribosylamine-glycine ligase activity"/>
    <property type="evidence" value="ECO:0007669"/>
    <property type="project" value="UniProtKB-UniRule"/>
</dbReference>
<dbReference type="InterPro" id="IPR020562">
    <property type="entry name" value="PRibGlycinamide_synth_N"/>
</dbReference>
<dbReference type="GO" id="GO:0004641">
    <property type="term" value="F:phosphoribosylformylglycinamidine cyclo-ligase activity"/>
    <property type="evidence" value="ECO:0007669"/>
    <property type="project" value="UniProtKB-EC"/>
</dbReference>
<dbReference type="SUPFAM" id="SSF55326">
    <property type="entry name" value="PurM N-terminal domain-like"/>
    <property type="match status" value="1"/>
</dbReference>
<dbReference type="InterPro" id="IPR036477">
    <property type="entry name" value="Formyl_transf_N_sf"/>
</dbReference>
<organism evidence="18 19">
    <name type="scientific">Lottia gigantea</name>
    <name type="common">Giant owl limpet</name>
    <dbReference type="NCBI Taxonomy" id="225164"/>
    <lineage>
        <taxon>Eukaryota</taxon>
        <taxon>Metazoa</taxon>
        <taxon>Spiralia</taxon>
        <taxon>Lophotrochozoa</taxon>
        <taxon>Mollusca</taxon>
        <taxon>Gastropoda</taxon>
        <taxon>Patellogastropoda</taxon>
        <taxon>Lottioidea</taxon>
        <taxon>Lottiidae</taxon>
        <taxon>Lottia</taxon>
    </lineage>
</organism>
<dbReference type="PROSITE" id="PS00373">
    <property type="entry name" value="GART"/>
    <property type="match status" value="1"/>
</dbReference>
<dbReference type="NCBIfam" id="TIGR00878">
    <property type="entry name" value="purM"/>
    <property type="match status" value="1"/>
</dbReference>
<dbReference type="Gene3D" id="3.90.600.10">
    <property type="entry name" value="Phosphoribosylglycinamide synthetase, C-terminal domain"/>
    <property type="match status" value="1"/>
</dbReference>
<evidence type="ECO:0000256" key="10">
    <source>
        <dbReference type="ARBA" id="ARBA00022741"/>
    </source>
</evidence>
<keyword evidence="19" id="KW-1185">Reference proteome</keyword>
<dbReference type="Pfam" id="PF01071">
    <property type="entry name" value="GARS_A"/>
    <property type="match status" value="1"/>
</dbReference>
<evidence type="ECO:0000259" key="17">
    <source>
        <dbReference type="PROSITE" id="PS50975"/>
    </source>
</evidence>
<dbReference type="EC" id="6.3.3.1" evidence="16"/>
<dbReference type="SMART" id="SM01210">
    <property type="entry name" value="GARS_C"/>
    <property type="match status" value="1"/>
</dbReference>
<dbReference type="GO" id="GO:0046084">
    <property type="term" value="P:adenine biosynthetic process"/>
    <property type="evidence" value="ECO:0007669"/>
    <property type="project" value="TreeGrafter"/>
</dbReference>
<dbReference type="OrthoDB" id="2018833at2759"/>
<dbReference type="HOGENOM" id="CLU_005361_0_2_1"/>
<dbReference type="EMBL" id="KB199981">
    <property type="protein sequence ID" value="ESP03513.1"/>
    <property type="molecule type" value="Genomic_DNA"/>
</dbReference>
<name>V4B0F1_LOTGI</name>
<dbReference type="EC" id="6.3.4.13" evidence="16"/>
<evidence type="ECO:0000256" key="5">
    <source>
        <dbReference type="ARBA" id="ARBA00008630"/>
    </source>
</evidence>
<comment type="catalytic activity">
    <reaction evidence="16">
        <text>N(1)-(5-phospho-beta-D-ribosyl)glycinamide + (6R)-10-formyltetrahydrofolate = N(2)-formyl-N(1)-(5-phospho-beta-D-ribosyl)glycinamide + (6S)-5,6,7,8-tetrahydrofolate + H(+)</text>
        <dbReference type="Rhea" id="RHEA:15053"/>
        <dbReference type="ChEBI" id="CHEBI:15378"/>
        <dbReference type="ChEBI" id="CHEBI:57453"/>
        <dbReference type="ChEBI" id="CHEBI:143788"/>
        <dbReference type="ChEBI" id="CHEBI:147286"/>
        <dbReference type="ChEBI" id="CHEBI:195366"/>
        <dbReference type="EC" id="2.1.2.2"/>
    </reaction>
</comment>
<comment type="similarity">
    <text evidence="4 16">In the N-terminal section; belongs to the GARS family.</text>
</comment>
<dbReference type="Gene3D" id="3.90.650.10">
    <property type="entry name" value="PurM-like C-terminal domain"/>
    <property type="match status" value="1"/>
</dbReference>
<dbReference type="Proteomes" id="UP000030746">
    <property type="component" value="Unassembled WGS sequence"/>
</dbReference>
<dbReference type="GO" id="GO:0006189">
    <property type="term" value="P:'de novo' IMP biosynthetic process"/>
    <property type="evidence" value="ECO:0007669"/>
    <property type="project" value="UniProtKB-UniRule"/>
</dbReference>
<dbReference type="HAMAP" id="MF_00741">
    <property type="entry name" value="AIRS"/>
    <property type="match status" value="1"/>
</dbReference>
<dbReference type="InterPro" id="IPR020561">
    <property type="entry name" value="PRibGlycinamid_synth_ATP-grasp"/>
</dbReference>
<dbReference type="InterPro" id="IPR016188">
    <property type="entry name" value="PurM-like_N"/>
</dbReference>
<dbReference type="FunFam" id="3.90.650.10:FF:000019">
    <property type="entry name" value="Trifunctional purine biosynthetic protein adenosine-3"/>
    <property type="match status" value="1"/>
</dbReference>
<dbReference type="InterPro" id="IPR000115">
    <property type="entry name" value="PRibGlycinamide_synth"/>
</dbReference>
<dbReference type="Gene3D" id="3.40.50.20">
    <property type="match status" value="1"/>
</dbReference>
<dbReference type="InterPro" id="IPR020560">
    <property type="entry name" value="PRibGlycinamide_synth_C-dom"/>
</dbReference>
<dbReference type="InterPro" id="IPR016185">
    <property type="entry name" value="PreATP-grasp_dom_sf"/>
</dbReference>
<accession>V4B0F1</accession>
<dbReference type="SUPFAM" id="SSF52440">
    <property type="entry name" value="PreATP-grasp domain"/>
    <property type="match status" value="1"/>
</dbReference>
<dbReference type="UniPathway" id="UPA00074">
    <property type="reaction ID" value="UER00125"/>
</dbReference>
<keyword evidence="11 16" id="KW-0658">Purine biosynthesis</keyword>
<dbReference type="InterPro" id="IPR004733">
    <property type="entry name" value="PurM_cligase"/>
</dbReference>
<evidence type="ECO:0000256" key="14">
    <source>
        <dbReference type="ARBA" id="ARBA00023268"/>
    </source>
</evidence>
<evidence type="ECO:0000256" key="13">
    <source>
        <dbReference type="ARBA" id="ARBA00023211"/>
    </source>
</evidence>
<dbReference type="Gene3D" id="3.40.50.170">
    <property type="entry name" value="Formyl transferase, N-terminal domain"/>
    <property type="match status" value="1"/>
</dbReference>
<comment type="catalytic activity">
    <reaction evidence="16">
        <text>2-formamido-N(1)-(5-O-phospho-beta-D-ribosyl)acetamidine + ATP = 5-amino-1-(5-phospho-beta-D-ribosyl)imidazole + ADP + phosphate + H(+)</text>
        <dbReference type="Rhea" id="RHEA:23032"/>
        <dbReference type="ChEBI" id="CHEBI:15378"/>
        <dbReference type="ChEBI" id="CHEBI:30616"/>
        <dbReference type="ChEBI" id="CHEBI:43474"/>
        <dbReference type="ChEBI" id="CHEBI:137981"/>
        <dbReference type="ChEBI" id="CHEBI:147287"/>
        <dbReference type="ChEBI" id="CHEBI:456216"/>
        <dbReference type="EC" id="6.3.3.1"/>
    </reaction>
</comment>
<evidence type="ECO:0000256" key="3">
    <source>
        <dbReference type="ARBA" id="ARBA00005174"/>
    </source>
</evidence>
<dbReference type="InterPro" id="IPR036676">
    <property type="entry name" value="PurM-like_C_sf"/>
</dbReference>
<dbReference type="Gene3D" id="3.30.1330.10">
    <property type="entry name" value="PurM-like, N-terminal domain"/>
    <property type="match status" value="1"/>
</dbReference>
<evidence type="ECO:0000313" key="19">
    <source>
        <dbReference type="Proteomes" id="UP000030746"/>
    </source>
</evidence>
<keyword evidence="10 15" id="KW-0547">Nucleotide-binding</keyword>
<dbReference type="InterPro" id="IPR004607">
    <property type="entry name" value="GART"/>
</dbReference>
<dbReference type="SUPFAM" id="SSF51246">
    <property type="entry name" value="Rudiment single hybrid motif"/>
    <property type="match status" value="1"/>
</dbReference>
<dbReference type="Pfam" id="PF02844">
    <property type="entry name" value="GARS_N"/>
    <property type="match status" value="1"/>
</dbReference>
<dbReference type="PROSITE" id="PS50975">
    <property type="entry name" value="ATP_GRASP"/>
    <property type="match status" value="1"/>
</dbReference>
<evidence type="ECO:0000256" key="7">
    <source>
        <dbReference type="ARBA" id="ARBA00022598"/>
    </source>
</evidence>
<dbReference type="PANTHER" id="PTHR10520">
    <property type="entry name" value="TRIFUNCTIONAL PURINE BIOSYNTHETIC PROTEIN ADENOSINE-3-RELATED"/>
    <property type="match status" value="1"/>
</dbReference>
<evidence type="ECO:0000256" key="12">
    <source>
        <dbReference type="ARBA" id="ARBA00022840"/>
    </source>
</evidence>
<dbReference type="FunFam" id="3.40.50.20:FF:000006">
    <property type="entry name" value="Phosphoribosylamine--glycine ligase, chloroplastic"/>
    <property type="match status" value="1"/>
</dbReference>
<proteinExistence type="inferred from homology"/>
<dbReference type="InterPro" id="IPR011761">
    <property type="entry name" value="ATP-grasp"/>
</dbReference>
<dbReference type="SUPFAM" id="SSF56059">
    <property type="entry name" value="Glutathione synthetase ATP-binding domain-like"/>
    <property type="match status" value="1"/>
</dbReference>
<evidence type="ECO:0000256" key="8">
    <source>
        <dbReference type="ARBA" id="ARBA00022679"/>
    </source>
</evidence>
<dbReference type="NCBIfam" id="TIGR00877">
    <property type="entry name" value="purD"/>
    <property type="match status" value="1"/>
</dbReference>
<protein>
    <recommendedName>
        <fullName evidence="16">Trifunctional purine biosynthetic protein adenosine-3</fullName>
    </recommendedName>
    <domain>
        <recommendedName>
            <fullName evidence="16">Phosphoribosylamine--glycine ligase</fullName>
            <ecNumber evidence="16">6.3.4.13</ecNumber>
        </recommendedName>
        <alternativeName>
            <fullName evidence="16">Glycinamide ribonucleotide synthetase</fullName>
            <shortName evidence="16">GARS</shortName>
        </alternativeName>
        <alternativeName>
            <fullName evidence="16">Phosphoribosylglycinamide synthetase</fullName>
        </alternativeName>
    </domain>
    <domain>
        <recommendedName>
            <fullName evidence="16">Phosphoribosylformylglycinamidine cyclo-ligase</fullName>
            <ecNumber evidence="16">6.3.3.1</ecNumber>
        </recommendedName>
        <alternativeName>
            <fullName evidence="16">AIR synthase</fullName>
            <shortName evidence="16">AIRS</shortName>
        </alternativeName>
        <alternativeName>
            <fullName evidence="16">Phosphoribosyl-aminoimidazole synthetase</fullName>
        </alternativeName>
    </domain>
    <domain>
        <recommendedName>
            <fullName evidence="16">Phosphoribosylglycinamide formyltransferase</fullName>
            <ecNumber evidence="16">2.1.2.2</ecNumber>
        </recommendedName>
        <alternativeName>
            <fullName evidence="16">5'-phosphoribosylglycinamide transformylase</fullName>
        </alternativeName>
        <alternativeName>
            <fullName evidence="16">GAR transformylase</fullName>
            <shortName evidence="16">GART</shortName>
        </alternativeName>
    </domain>
</protein>
<dbReference type="GO" id="GO:0005829">
    <property type="term" value="C:cytosol"/>
    <property type="evidence" value="ECO:0007669"/>
    <property type="project" value="TreeGrafter"/>
</dbReference>
<dbReference type="EC" id="2.1.2.2" evidence="16"/>
<keyword evidence="13 16" id="KW-0464">Manganese</keyword>
<comment type="similarity">
    <text evidence="6 16">In the central section; belongs to the AIR synthase family.</text>
</comment>
<dbReference type="InterPro" id="IPR010918">
    <property type="entry name" value="PurM-like_C_dom"/>
</dbReference>
<evidence type="ECO:0000256" key="4">
    <source>
        <dbReference type="ARBA" id="ARBA00007423"/>
    </source>
</evidence>
<evidence type="ECO:0000256" key="9">
    <source>
        <dbReference type="ARBA" id="ARBA00022723"/>
    </source>
</evidence>
<gene>
    <name evidence="18" type="ORF">LOTGIDRAFT_207583</name>
</gene>
<dbReference type="FunFam" id="3.30.1330.10:FF:000001">
    <property type="entry name" value="Phosphoribosylformylglycinamidine cyclo-ligase"/>
    <property type="match status" value="1"/>
</dbReference>
<sequence length="1006" mass="109166">MSESVLLLGSGGREHALAWKLSQSKHVSDIYVAPGNAGTVLEGGKIKNITDLDIKQFKDVSNYCKEKKIRLVLVGPEDPLANGIADHLTEKEIPCFGPSKQAAEIEWSKDFAKKFMIRHAIPTAHYQSFTDPVEACEYINKADHKALVVKASGLAAGKGVIVAESREKACQAVNDILKDKKFGNAGDVVIVEDLIEGEEVSILAFTDGETVAMMPPAQDHKRLNEEDKGPNTGGMGAICPYSKICEEMLKFIKEEIIQKTVDGLKQEGRKYVGVIYAGCMITKSGPKVLEFNCRFGDPETQSILSLLKSDLYDICKACTNGTLSTNRPVFDTQHATVGIVLASHGYPDKYQKGMEIKGLGDADKLGVKVFHAGTLQKEDKIVTNGGRVLLVVATETDMESASLRALQGAAMIQFDKVFYRKDIGHHVLRDAREKPPVLNGLTYKDAGVDIEAGNSLVETIKPVVKDTQRPGCDAALGMFGAVFDIKAAGFKDPLLISGTDGVGTKLKVAHAVGNHDSIGVDLVAMCVNDILAHGAEPLFFLDYFASGKLHVDTAAHVIKGIADGCKEAGCALVGGETAEMPGLYHGEDYDLAGFTVGAVERENLLPRLGDIKPGDHVIGLRSSGLHSNGFSLVRRILEKKELRFDMPSPFKTGKMLGEDLLTPTKIYVKSLLPLIKEKKIKAFCHITGGGLRENIPRILPEHLSVTLDAKSWYMPAVFGWLSELGGLSEKEMAKTFNCGIGGIIIVNRSESNDIIKSLESVGESAVIVGTVEKYTGKEKLKIKNLEVALVQSWRHVPGVSRKKRVGVLISGSGTNLQSLIDYTRDVSNNSCAEILLVISNKDSVQGLKRAKQAGINTKVINHTEYKSREEFDEAVSLSLEAAGVEIVCLAGFMRILSSDFVKKWHGRLLNIHPSLLPSFKGANAHKLVLESNVRISGCTVHFVAEEVDAGAILIQESVPVYPNDTESTLSERVKKVEHKAFPKALELVASEAVSLKPGGKLEWKHY</sequence>
<keyword evidence="12 15" id="KW-0067">ATP-binding</keyword>
<comment type="catalytic activity">
    <reaction evidence="16">
        <text>5-phospho-beta-D-ribosylamine + glycine + ATP = N(1)-(5-phospho-beta-D-ribosyl)glycinamide + ADP + phosphate + H(+)</text>
        <dbReference type="Rhea" id="RHEA:17453"/>
        <dbReference type="ChEBI" id="CHEBI:15378"/>
        <dbReference type="ChEBI" id="CHEBI:30616"/>
        <dbReference type="ChEBI" id="CHEBI:43474"/>
        <dbReference type="ChEBI" id="CHEBI:57305"/>
        <dbReference type="ChEBI" id="CHEBI:58681"/>
        <dbReference type="ChEBI" id="CHEBI:143788"/>
        <dbReference type="ChEBI" id="CHEBI:456216"/>
        <dbReference type="EC" id="6.3.4.13"/>
    </reaction>
</comment>
<dbReference type="FunFam" id="3.40.50.170:FF:000006">
    <property type="entry name" value="Trifunctional purine biosynthetic protein adenosine-3"/>
    <property type="match status" value="1"/>
</dbReference>
<dbReference type="HAMAP" id="MF_00138">
    <property type="entry name" value="GARS"/>
    <property type="match status" value="1"/>
</dbReference>
<dbReference type="CTD" id="20246005"/>
<dbReference type="GO" id="GO:0005524">
    <property type="term" value="F:ATP binding"/>
    <property type="evidence" value="ECO:0007669"/>
    <property type="project" value="UniProtKB-UniRule"/>
</dbReference>
<comment type="pathway">
    <text evidence="1 16">Purine metabolism; IMP biosynthesis via de novo pathway; 5-amino-1-(5-phospho-D-ribosyl)imidazole from N(2)-formyl-N(1)-(5-phospho-D-ribosyl)glycinamide: step 2/2.</text>
</comment>
<evidence type="ECO:0000256" key="1">
    <source>
        <dbReference type="ARBA" id="ARBA00004686"/>
    </source>
</evidence>
<keyword evidence="8" id="KW-0808">Transferase</keyword>
<evidence type="ECO:0000256" key="15">
    <source>
        <dbReference type="PROSITE-ProRule" id="PRU00409"/>
    </source>
</evidence>
<keyword evidence="9 16" id="KW-0479">Metal-binding</keyword>
<dbReference type="InterPro" id="IPR037123">
    <property type="entry name" value="PRibGlycinamide_synth_C_sf"/>
</dbReference>
<evidence type="ECO:0000313" key="18">
    <source>
        <dbReference type="EMBL" id="ESP03513.1"/>
    </source>
</evidence>
<dbReference type="FunFam" id="3.30.1490.20:FF:000006">
    <property type="entry name" value="phosphoribosylamine--glycine ligase, chloroplastic-like"/>
    <property type="match status" value="1"/>
</dbReference>
<dbReference type="AlphaFoldDB" id="V4B0F1"/>
<dbReference type="InterPro" id="IPR036921">
    <property type="entry name" value="PurM-like_N_sf"/>
</dbReference>
<evidence type="ECO:0000256" key="11">
    <source>
        <dbReference type="ARBA" id="ARBA00022755"/>
    </source>
</evidence>
<dbReference type="CDD" id="cd08645">
    <property type="entry name" value="FMT_core_GART"/>
    <property type="match status" value="1"/>
</dbReference>
<dbReference type="InterPro" id="IPR001555">
    <property type="entry name" value="GART_AS"/>
</dbReference>
<dbReference type="OMA" id="EVMQACC"/>
<dbReference type="Pfam" id="PF02843">
    <property type="entry name" value="GARS_C"/>
    <property type="match status" value="1"/>
</dbReference>
<dbReference type="SUPFAM" id="SSF53328">
    <property type="entry name" value="Formyltransferase"/>
    <property type="match status" value="1"/>
</dbReference>
<evidence type="ECO:0000256" key="2">
    <source>
        <dbReference type="ARBA" id="ARBA00005054"/>
    </source>
</evidence>
<comment type="similarity">
    <text evidence="5 16">In the C-terminal section; belongs to the GART family.</text>
</comment>
<evidence type="ECO:0000256" key="6">
    <source>
        <dbReference type="ARBA" id="ARBA00008696"/>
    </source>
</evidence>
<dbReference type="KEGG" id="lgi:LOTGIDRAFT_207583"/>
<dbReference type="InterPro" id="IPR002376">
    <property type="entry name" value="Formyl_transf_N"/>
</dbReference>
<dbReference type="PANTHER" id="PTHR10520:SF12">
    <property type="entry name" value="TRIFUNCTIONAL PURINE BIOSYNTHETIC PROTEIN ADENOSINE-3"/>
    <property type="match status" value="1"/>
</dbReference>
<dbReference type="GeneID" id="20246005"/>
<dbReference type="RefSeq" id="XP_009045743.1">
    <property type="nucleotide sequence ID" value="XM_009047495.1"/>
</dbReference>
<dbReference type="GO" id="GO:0046872">
    <property type="term" value="F:metal ion binding"/>
    <property type="evidence" value="ECO:0007669"/>
    <property type="project" value="UniProtKB-KW"/>
</dbReference>
<dbReference type="GO" id="GO:0004644">
    <property type="term" value="F:phosphoribosylglycinamide formyltransferase activity"/>
    <property type="evidence" value="ECO:0007669"/>
    <property type="project" value="UniProtKB-EC"/>
</dbReference>
<comment type="pathway">
    <text evidence="3 16">Purine metabolism; IMP biosynthesis via de novo pathway; N(1)-(5-phospho-D-ribosyl)glycinamide from 5-phospho-alpha-D-ribose 1-diphosphate: step 2/2.</text>
</comment>